<dbReference type="Pfam" id="PF02224">
    <property type="entry name" value="Cytidylate_kin"/>
    <property type="match status" value="1"/>
</dbReference>
<dbReference type="EC" id="2.7.4.25" evidence="8"/>
<dbReference type="SUPFAM" id="SSF52540">
    <property type="entry name" value="P-loop containing nucleoside triphosphate hydrolases"/>
    <property type="match status" value="1"/>
</dbReference>
<evidence type="ECO:0000313" key="11">
    <source>
        <dbReference type="Proteomes" id="UP000186341"/>
    </source>
</evidence>
<evidence type="ECO:0000256" key="8">
    <source>
        <dbReference type="HAMAP-Rule" id="MF_00238"/>
    </source>
</evidence>
<dbReference type="GO" id="GO:0005737">
    <property type="term" value="C:cytoplasm"/>
    <property type="evidence" value="ECO:0007669"/>
    <property type="project" value="UniProtKB-SubCell"/>
</dbReference>
<dbReference type="GO" id="GO:0036431">
    <property type="term" value="F:dCMP kinase activity"/>
    <property type="evidence" value="ECO:0007669"/>
    <property type="project" value="InterPro"/>
</dbReference>
<evidence type="ECO:0000256" key="2">
    <source>
        <dbReference type="ARBA" id="ARBA00022679"/>
    </source>
</evidence>
<reference evidence="10 11" key="1">
    <citation type="submission" date="2016-11" db="EMBL/GenBank/DDBJ databases">
        <title>Description of two novel members of the family Erysipelotrichaceae: Ileibacterium lipovorans gen. nov., sp. nov. and Dubosiella newyorkensis, gen. nov., sp. nov.</title>
        <authorList>
            <person name="Cox L.M."/>
            <person name="Sohn J."/>
            <person name="Tyrrell K.L."/>
            <person name="Citron D.M."/>
            <person name="Lawson P.A."/>
            <person name="Patel N.B."/>
            <person name="Iizumi T."/>
            <person name="Perez-Perez G.I."/>
            <person name="Goldstein E.J."/>
            <person name="Blaser M.J."/>
        </authorList>
    </citation>
    <scope>NUCLEOTIDE SEQUENCE [LARGE SCALE GENOMIC DNA]</scope>
    <source>
        <strain evidence="10 11">NYU-BL-A3</strain>
    </source>
</reference>
<dbReference type="InterPro" id="IPR027417">
    <property type="entry name" value="P-loop_NTPase"/>
</dbReference>
<dbReference type="RefSeq" id="WP_075818859.1">
    <property type="nucleotide sequence ID" value="NZ_CAPIAK010000169.1"/>
</dbReference>
<dbReference type="NCBIfam" id="TIGR00017">
    <property type="entry name" value="cmk"/>
    <property type="match status" value="1"/>
</dbReference>
<keyword evidence="4 8" id="KW-0418">Kinase</keyword>
<feature type="binding site" evidence="8">
    <location>
        <begin position="10"/>
        <end position="18"/>
    </location>
    <ligand>
        <name>ATP</name>
        <dbReference type="ChEBI" id="CHEBI:30616"/>
    </ligand>
</feature>
<keyword evidence="3 8" id="KW-0547">Nucleotide-binding</keyword>
<evidence type="ECO:0000313" key="10">
    <source>
        <dbReference type="EMBL" id="OLU40658.1"/>
    </source>
</evidence>
<organism evidence="10 11">
    <name type="scientific">Ileibacterium valens</name>
    <dbReference type="NCBI Taxonomy" id="1862668"/>
    <lineage>
        <taxon>Bacteria</taxon>
        <taxon>Bacillati</taxon>
        <taxon>Bacillota</taxon>
        <taxon>Erysipelotrichia</taxon>
        <taxon>Erysipelotrichales</taxon>
        <taxon>Erysipelotrichaceae</taxon>
        <taxon>Ileibacterium</taxon>
    </lineage>
</organism>
<protein>
    <recommendedName>
        <fullName evidence="8">Cytidylate kinase</fullName>
        <shortName evidence="8">CK</shortName>
        <ecNumber evidence="8">2.7.4.25</ecNumber>
    </recommendedName>
    <alternativeName>
        <fullName evidence="8">Cytidine monophosphate kinase</fullName>
        <shortName evidence="8">CMP kinase</shortName>
    </alternativeName>
</protein>
<dbReference type="EMBL" id="MPJW01000101">
    <property type="protein sequence ID" value="OLU40658.1"/>
    <property type="molecule type" value="Genomic_DNA"/>
</dbReference>
<dbReference type="GO" id="GO:0036430">
    <property type="term" value="F:CMP kinase activity"/>
    <property type="evidence" value="ECO:0007669"/>
    <property type="project" value="RHEA"/>
</dbReference>
<gene>
    <name evidence="8" type="primary">cmk</name>
    <name evidence="10" type="ORF">BO222_04730</name>
</gene>
<dbReference type="Gene3D" id="3.40.50.300">
    <property type="entry name" value="P-loop containing nucleotide triphosphate hydrolases"/>
    <property type="match status" value="1"/>
</dbReference>
<dbReference type="GO" id="GO:0005524">
    <property type="term" value="F:ATP binding"/>
    <property type="evidence" value="ECO:0007669"/>
    <property type="project" value="UniProtKB-UniRule"/>
</dbReference>
<dbReference type="OrthoDB" id="9807434at2"/>
<evidence type="ECO:0000256" key="6">
    <source>
        <dbReference type="ARBA" id="ARBA00047615"/>
    </source>
</evidence>
<dbReference type="Proteomes" id="UP000186341">
    <property type="component" value="Unassembled WGS sequence"/>
</dbReference>
<comment type="catalytic activity">
    <reaction evidence="6 8">
        <text>dCMP + ATP = dCDP + ADP</text>
        <dbReference type="Rhea" id="RHEA:25094"/>
        <dbReference type="ChEBI" id="CHEBI:30616"/>
        <dbReference type="ChEBI" id="CHEBI:57566"/>
        <dbReference type="ChEBI" id="CHEBI:58593"/>
        <dbReference type="ChEBI" id="CHEBI:456216"/>
        <dbReference type="EC" id="2.7.4.25"/>
    </reaction>
</comment>
<comment type="similarity">
    <text evidence="1 8">Belongs to the cytidylate kinase family. Type 1 subfamily.</text>
</comment>
<evidence type="ECO:0000256" key="1">
    <source>
        <dbReference type="ARBA" id="ARBA00009427"/>
    </source>
</evidence>
<keyword evidence="8" id="KW-0963">Cytoplasm</keyword>
<proteinExistence type="inferred from homology"/>
<name>A0A1U7NH20_9FIRM</name>
<evidence type="ECO:0000256" key="3">
    <source>
        <dbReference type="ARBA" id="ARBA00022741"/>
    </source>
</evidence>
<evidence type="ECO:0000256" key="7">
    <source>
        <dbReference type="ARBA" id="ARBA00048478"/>
    </source>
</evidence>
<evidence type="ECO:0000256" key="5">
    <source>
        <dbReference type="ARBA" id="ARBA00022840"/>
    </source>
</evidence>
<dbReference type="HAMAP" id="MF_00238">
    <property type="entry name" value="Cytidyl_kinase_type1"/>
    <property type="match status" value="1"/>
</dbReference>
<dbReference type="InterPro" id="IPR003136">
    <property type="entry name" value="Cytidylate_kin"/>
</dbReference>
<keyword evidence="5 8" id="KW-0067">ATP-binding</keyword>
<dbReference type="GeneID" id="82202520"/>
<evidence type="ECO:0000256" key="4">
    <source>
        <dbReference type="ARBA" id="ARBA00022777"/>
    </source>
</evidence>
<keyword evidence="11" id="KW-1185">Reference proteome</keyword>
<comment type="subcellular location">
    <subcellularLocation>
        <location evidence="8">Cytoplasm</location>
    </subcellularLocation>
</comment>
<comment type="catalytic activity">
    <reaction evidence="7 8">
        <text>CMP + ATP = CDP + ADP</text>
        <dbReference type="Rhea" id="RHEA:11600"/>
        <dbReference type="ChEBI" id="CHEBI:30616"/>
        <dbReference type="ChEBI" id="CHEBI:58069"/>
        <dbReference type="ChEBI" id="CHEBI:60377"/>
        <dbReference type="ChEBI" id="CHEBI:456216"/>
        <dbReference type="EC" id="2.7.4.25"/>
    </reaction>
</comment>
<feature type="domain" description="Cytidylate kinase" evidence="9">
    <location>
        <begin position="6"/>
        <end position="216"/>
    </location>
</feature>
<dbReference type="CDD" id="cd02020">
    <property type="entry name" value="CMPK"/>
    <property type="match status" value="1"/>
</dbReference>
<dbReference type="InterPro" id="IPR011994">
    <property type="entry name" value="Cytidylate_kinase_dom"/>
</dbReference>
<accession>A0A1U7NH20</accession>
<sequence>MKKFNIALDGPSGAGKSSIADQLAEIYQMKHLDTGAMYRAISWLLNQEKIDPENDLAIENALKSAVLDLPEDGRVIINGIDVSEIIRTPEVSMLASLYASKAPVRQKMVELQQKIASRQGFIVDGRDICDVVLPDALVKIYLDASADARAKRRYLQDLENGKSVEYEEVLRQIEQRDYQDRHRAISPLKISDQAVVIDSSQLNIEQTVAKACEVVNERLKKEGLL</sequence>
<dbReference type="AlphaFoldDB" id="A0A1U7NH20"/>
<comment type="caution">
    <text evidence="10">The sequence shown here is derived from an EMBL/GenBank/DDBJ whole genome shotgun (WGS) entry which is preliminary data.</text>
</comment>
<dbReference type="GO" id="GO:0006220">
    <property type="term" value="P:pyrimidine nucleotide metabolic process"/>
    <property type="evidence" value="ECO:0007669"/>
    <property type="project" value="UniProtKB-UniRule"/>
</dbReference>
<evidence type="ECO:0000259" key="9">
    <source>
        <dbReference type="Pfam" id="PF02224"/>
    </source>
</evidence>
<keyword evidence="2 8" id="KW-0808">Transferase</keyword>